<keyword evidence="1" id="KW-0812">Transmembrane</keyword>
<name>A0ABS1VZ21_9ACTN</name>
<evidence type="ECO:0000313" key="2">
    <source>
        <dbReference type="EMBL" id="MBL7259678.1"/>
    </source>
</evidence>
<comment type="caution">
    <text evidence="2">The sequence shown here is derived from an EMBL/GenBank/DDBJ whole genome shotgun (WGS) entry which is preliminary data.</text>
</comment>
<keyword evidence="1" id="KW-0472">Membrane</keyword>
<dbReference type="Proteomes" id="UP000598996">
    <property type="component" value="Unassembled WGS sequence"/>
</dbReference>
<dbReference type="EMBL" id="JAENHO010000012">
    <property type="protein sequence ID" value="MBL7259678.1"/>
    <property type="molecule type" value="Genomic_DNA"/>
</dbReference>
<keyword evidence="1" id="KW-1133">Transmembrane helix</keyword>
<evidence type="ECO:0000256" key="1">
    <source>
        <dbReference type="SAM" id="Phobius"/>
    </source>
</evidence>
<protein>
    <recommendedName>
        <fullName evidence="4">DUF1349 domain-containing protein</fullName>
    </recommendedName>
</protein>
<feature type="transmembrane region" description="Helical" evidence="1">
    <location>
        <begin position="347"/>
        <end position="366"/>
    </location>
</feature>
<reference evidence="2 3" key="1">
    <citation type="submission" date="2021-01" db="EMBL/GenBank/DDBJ databases">
        <title>Actinoplanes sp. nov. LDG1-01 isolated from lichen.</title>
        <authorList>
            <person name="Saeng-In P."/>
            <person name="Phongsopitanun W."/>
            <person name="Kanchanasin P."/>
            <person name="Yuki M."/>
            <person name="Kudo T."/>
            <person name="Ohkuma M."/>
            <person name="Tanasupawat S."/>
        </authorList>
    </citation>
    <scope>NUCLEOTIDE SEQUENCE [LARGE SCALE GENOMIC DNA]</scope>
    <source>
        <strain evidence="2 3">LDG1-01</strain>
    </source>
</reference>
<accession>A0ABS1VZ21</accession>
<dbReference type="Gene3D" id="2.60.120.200">
    <property type="match status" value="1"/>
</dbReference>
<evidence type="ECO:0008006" key="4">
    <source>
        <dbReference type="Google" id="ProtNLM"/>
    </source>
</evidence>
<keyword evidence="3" id="KW-1185">Reference proteome</keyword>
<gene>
    <name evidence="2" type="ORF">JKJ07_35710</name>
</gene>
<feature type="transmembrane region" description="Helical" evidence="1">
    <location>
        <begin position="257"/>
        <end position="278"/>
    </location>
</feature>
<sequence>MLSAEWTKFRSVPGWIRGSAVAALLIALFPITGLGGGPPEQAAPIPIGPGGGPVVDAYYFVHRDLTGDGRITVRVAGLDGVGWAKAGLIASGGESPGSRYATIMVTGGHGVRMQHDYLHDRAGPEPAARWLRLTRSGDTITGEASADGSAWRRIDAIELPEATRIGLFVAAPQQTSGLGSAPGVATAEFGRPELTGDWSGDWTGHQRGARTATFSGYPTGASGGFTETGDGFTVTGAGDLAPATRADLPVAAAAGDLLLGTFPALIVIVVVATLMITTEFRYALIRTTLSADHRRGRLLLGKALVVGGVTFGTSLAAAALTLPLWLWVVRRLGLYVFPAPPGVLLRASAGTAALLALTAVLALSVGTILRRSAAAVTAVVVAVVLPYLVALIPFLPSAVGQWLTRVTPAAALGVQQTLTRPPQVDSVYSVAYGYYPLSPWAGLAVLCAYTAATFTLAAFLLHRRDA</sequence>
<evidence type="ECO:0000313" key="3">
    <source>
        <dbReference type="Proteomes" id="UP000598996"/>
    </source>
</evidence>
<feature type="transmembrane region" description="Helical" evidence="1">
    <location>
        <begin position="373"/>
        <end position="395"/>
    </location>
</feature>
<proteinExistence type="predicted"/>
<feature type="transmembrane region" description="Helical" evidence="1">
    <location>
        <begin position="299"/>
        <end position="327"/>
    </location>
</feature>
<organism evidence="2 3">
    <name type="scientific">Paractinoplanes lichenicola</name>
    <dbReference type="NCBI Taxonomy" id="2802976"/>
    <lineage>
        <taxon>Bacteria</taxon>
        <taxon>Bacillati</taxon>
        <taxon>Actinomycetota</taxon>
        <taxon>Actinomycetes</taxon>
        <taxon>Micromonosporales</taxon>
        <taxon>Micromonosporaceae</taxon>
        <taxon>Paractinoplanes</taxon>
    </lineage>
</organism>
<feature type="transmembrane region" description="Helical" evidence="1">
    <location>
        <begin position="440"/>
        <end position="461"/>
    </location>
</feature>